<name>A0A2P2Q6T7_RHIMU</name>
<accession>A0A2P2Q6T7</accession>
<organism evidence="1">
    <name type="scientific">Rhizophora mucronata</name>
    <name type="common">Asiatic mangrove</name>
    <dbReference type="NCBI Taxonomy" id="61149"/>
    <lineage>
        <taxon>Eukaryota</taxon>
        <taxon>Viridiplantae</taxon>
        <taxon>Streptophyta</taxon>
        <taxon>Embryophyta</taxon>
        <taxon>Tracheophyta</taxon>
        <taxon>Spermatophyta</taxon>
        <taxon>Magnoliopsida</taxon>
        <taxon>eudicotyledons</taxon>
        <taxon>Gunneridae</taxon>
        <taxon>Pentapetalae</taxon>
        <taxon>rosids</taxon>
        <taxon>fabids</taxon>
        <taxon>Malpighiales</taxon>
        <taxon>Rhizophoraceae</taxon>
        <taxon>Rhizophora</taxon>
    </lineage>
</organism>
<dbReference type="EMBL" id="GGEC01082202">
    <property type="protein sequence ID" value="MBX62686.1"/>
    <property type="molecule type" value="Transcribed_RNA"/>
</dbReference>
<dbReference type="AlphaFoldDB" id="A0A2P2Q6T7"/>
<reference evidence="1" key="1">
    <citation type="submission" date="2018-02" db="EMBL/GenBank/DDBJ databases">
        <title>Rhizophora mucronata_Transcriptome.</title>
        <authorList>
            <person name="Meera S.P."/>
            <person name="Sreeshan A."/>
            <person name="Augustine A."/>
        </authorList>
    </citation>
    <scope>NUCLEOTIDE SEQUENCE</scope>
    <source>
        <tissue evidence="1">Leaf</tissue>
    </source>
</reference>
<proteinExistence type="predicted"/>
<protein>
    <submittedName>
        <fullName evidence="1">Uncharacterized protein</fullName>
    </submittedName>
</protein>
<evidence type="ECO:0000313" key="1">
    <source>
        <dbReference type="EMBL" id="MBX62686.1"/>
    </source>
</evidence>
<sequence length="24" mass="2826">MMPHMVMVSFTSFSPQEQCTLQCY</sequence>